<proteinExistence type="predicted"/>
<name>A0A875RT27_EENNA</name>
<dbReference type="AlphaFoldDB" id="A0A875RT27"/>
<keyword evidence="3" id="KW-1185">Reference proteome</keyword>
<dbReference type="EMBL" id="CP064812">
    <property type="protein sequence ID" value="QPG73097.1"/>
    <property type="molecule type" value="Genomic_DNA"/>
</dbReference>
<reference evidence="2" key="1">
    <citation type="submission" date="2020-10" db="EMBL/GenBank/DDBJ databases">
        <authorList>
            <person name="Roach M.J.R."/>
        </authorList>
    </citation>
    <scope>NUCLEOTIDE SEQUENCE</scope>
    <source>
        <strain evidence="2">CBS 1945</strain>
    </source>
</reference>
<gene>
    <name evidence="2" type="ORF">FOA43_000402</name>
</gene>
<evidence type="ECO:0000313" key="3">
    <source>
        <dbReference type="Proteomes" id="UP000662931"/>
    </source>
</evidence>
<dbReference type="Proteomes" id="UP000662931">
    <property type="component" value="Chromosome 1"/>
</dbReference>
<feature type="compositionally biased region" description="Basic and acidic residues" evidence="1">
    <location>
        <begin position="49"/>
        <end position="67"/>
    </location>
</feature>
<dbReference type="GeneID" id="62193803"/>
<feature type="region of interest" description="Disordered" evidence="1">
    <location>
        <begin position="49"/>
        <end position="75"/>
    </location>
</feature>
<organism evidence="2 3">
    <name type="scientific">Eeniella nana</name>
    <name type="common">Yeast</name>
    <name type="synonym">Brettanomyces nanus</name>
    <dbReference type="NCBI Taxonomy" id="13502"/>
    <lineage>
        <taxon>Eukaryota</taxon>
        <taxon>Fungi</taxon>
        <taxon>Dikarya</taxon>
        <taxon>Ascomycota</taxon>
        <taxon>Saccharomycotina</taxon>
        <taxon>Pichiomycetes</taxon>
        <taxon>Pichiales</taxon>
        <taxon>Pichiaceae</taxon>
        <taxon>Brettanomyces</taxon>
    </lineage>
</organism>
<dbReference type="KEGG" id="bnn:FOA43_000402"/>
<evidence type="ECO:0000256" key="1">
    <source>
        <dbReference type="SAM" id="MobiDB-lite"/>
    </source>
</evidence>
<accession>A0A875RT27</accession>
<evidence type="ECO:0000313" key="2">
    <source>
        <dbReference type="EMBL" id="QPG73097.1"/>
    </source>
</evidence>
<dbReference type="RefSeq" id="XP_038776662.1">
    <property type="nucleotide sequence ID" value="XM_038920734.1"/>
</dbReference>
<protein>
    <submittedName>
        <fullName evidence="2">Uncharacterized protein</fullName>
    </submittedName>
</protein>
<sequence length="75" mass="8904">MYGCVMTSKRMLRLEETFEQEKIQMALTFAKKLKLDAQPENKVVELIKNRPHQQQDNRKIEKADAMHSMRKNVNN</sequence>